<dbReference type="PANTHER" id="PTHR21015">
    <property type="entry name" value="UDP-N-ACETYLGLUCOSAMINE--N-ACETYLMURAMYL-(PENTAPEPTIDE) PYROPHOSPHORYL-UNDECAPRENOL N-ACETYLGLUCOSAMINE TRANSFERASE 1"/>
    <property type="match status" value="1"/>
</dbReference>
<sequence length="373" mass="40443">MKVLFAGGGTAGHINPALAIAGYLREQQPDAQILYVGAKGGMEERLVPEAGFPFESITISGFQRKLTVKALARNVKTLVRIVTSTAESRRILREFEPDLCVGTGGYVSGPVIREAVKLGIPALIHEQNAYPGVTNKLLSGKVNRVMLAVEDAKQYMAADAKCTVTGNPVRQEILRADRERARRALGLDERPVILSFGGSLGARSINEAVVELLLSSAKNQRYQHIHGYGQHGGWLPELLRERGLNSGAAKNIQLKEYIRNMPDCMAAADLVICRAGAITLSELQAQGKASILIPSPNVAENHQYHNAMALVRRKAAILLEEKDLSSEALLKMVGQAFSSAGGVQELGRNAKKMAILDANERIYQIMLETVQTA</sequence>
<name>A0A928KQV1_9FIRM</name>
<evidence type="ECO:0000313" key="14">
    <source>
        <dbReference type="Proteomes" id="UP000754750"/>
    </source>
</evidence>
<dbReference type="EMBL" id="SVNY01000002">
    <property type="protein sequence ID" value="MBE6833063.1"/>
    <property type="molecule type" value="Genomic_DNA"/>
</dbReference>
<accession>A0A928KQV1</accession>
<keyword evidence="6 10" id="KW-0573">Peptidoglycan synthesis</keyword>
<comment type="subcellular location">
    <subcellularLocation>
        <location evidence="10">Cell membrane</location>
        <topology evidence="10">Peripheral membrane protein</topology>
        <orientation evidence="10">Cytoplasmic side</orientation>
    </subcellularLocation>
</comment>
<evidence type="ECO:0000256" key="10">
    <source>
        <dbReference type="HAMAP-Rule" id="MF_00033"/>
    </source>
</evidence>
<dbReference type="RefSeq" id="WP_326840169.1">
    <property type="nucleotide sequence ID" value="NZ_JBKWRC010000001.1"/>
</dbReference>
<dbReference type="InterPro" id="IPR007235">
    <property type="entry name" value="Glyco_trans_28_C"/>
</dbReference>
<reference evidence="13" key="1">
    <citation type="submission" date="2019-04" db="EMBL/GenBank/DDBJ databases">
        <title>Evolution of Biomass-Degrading Anaerobic Consortia Revealed by Metagenomics.</title>
        <authorList>
            <person name="Peng X."/>
        </authorList>
    </citation>
    <scope>NUCLEOTIDE SEQUENCE</scope>
    <source>
        <strain evidence="13">SIG551</strain>
    </source>
</reference>
<evidence type="ECO:0000256" key="8">
    <source>
        <dbReference type="ARBA" id="ARBA00023306"/>
    </source>
</evidence>
<comment type="similarity">
    <text evidence="10">Belongs to the glycosyltransferase 28 family. MurG subfamily.</text>
</comment>
<dbReference type="InterPro" id="IPR004276">
    <property type="entry name" value="GlycoTrans_28_N"/>
</dbReference>
<feature type="binding site" evidence="10">
    <location>
        <position position="170"/>
    </location>
    <ligand>
        <name>UDP-N-acetyl-alpha-D-glucosamine</name>
        <dbReference type="ChEBI" id="CHEBI:57705"/>
    </ligand>
</feature>
<feature type="binding site" evidence="10">
    <location>
        <position position="258"/>
    </location>
    <ligand>
        <name>UDP-N-acetyl-alpha-D-glucosamine</name>
        <dbReference type="ChEBI" id="CHEBI:57705"/>
    </ligand>
</feature>
<evidence type="ECO:0000313" key="13">
    <source>
        <dbReference type="EMBL" id="MBE6833063.1"/>
    </source>
</evidence>
<feature type="domain" description="Glycosyltransferase family 28 N-terminal" evidence="11">
    <location>
        <begin position="3"/>
        <end position="146"/>
    </location>
</feature>
<evidence type="ECO:0000256" key="5">
    <source>
        <dbReference type="ARBA" id="ARBA00022960"/>
    </source>
</evidence>
<feature type="binding site" evidence="10">
    <location>
        <begin position="10"/>
        <end position="12"/>
    </location>
    <ligand>
        <name>UDP-N-acetyl-alpha-D-glucosamine</name>
        <dbReference type="ChEBI" id="CHEBI:57705"/>
    </ligand>
</feature>
<comment type="caution">
    <text evidence="13">The sequence shown here is derived from an EMBL/GenBank/DDBJ whole genome shotgun (WGS) entry which is preliminary data.</text>
</comment>
<evidence type="ECO:0000256" key="1">
    <source>
        <dbReference type="ARBA" id="ARBA00022475"/>
    </source>
</evidence>
<comment type="caution">
    <text evidence="10">Lacks conserved residue(s) required for the propagation of feature annotation.</text>
</comment>
<comment type="catalytic activity">
    <reaction evidence="10">
        <text>di-trans,octa-cis-undecaprenyl diphospho-N-acetyl-alpha-D-muramoyl-L-alanyl-D-glutamyl-meso-2,6-diaminopimeloyl-D-alanyl-D-alanine + UDP-N-acetyl-alpha-D-glucosamine = di-trans,octa-cis-undecaprenyl diphospho-[N-acetyl-alpha-D-glucosaminyl-(1-&gt;4)]-N-acetyl-alpha-D-muramoyl-L-alanyl-D-glutamyl-meso-2,6-diaminopimeloyl-D-alanyl-D-alanine + UDP + H(+)</text>
        <dbReference type="Rhea" id="RHEA:31227"/>
        <dbReference type="ChEBI" id="CHEBI:15378"/>
        <dbReference type="ChEBI" id="CHEBI:57705"/>
        <dbReference type="ChEBI" id="CHEBI:58223"/>
        <dbReference type="ChEBI" id="CHEBI:61387"/>
        <dbReference type="ChEBI" id="CHEBI:61388"/>
        <dbReference type="EC" id="2.4.1.227"/>
    </reaction>
</comment>
<dbReference type="Gene3D" id="3.40.50.2000">
    <property type="entry name" value="Glycogen Phosphorylase B"/>
    <property type="match status" value="2"/>
</dbReference>
<feature type="binding site" evidence="10">
    <location>
        <position position="199"/>
    </location>
    <ligand>
        <name>UDP-N-acetyl-alpha-D-glucosamine</name>
        <dbReference type="ChEBI" id="CHEBI:57705"/>
    </ligand>
</feature>
<evidence type="ECO:0000256" key="6">
    <source>
        <dbReference type="ARBA" id="ARBA00022984"/>
    </source>
</evidence>
<comment type="pathway">
    <text evidence="10">Cell wall biogenesis; peptidoglycan biosynthesis.</text>
</comment>
<protein>
    <recommendedName>
        <fullName evidence="10">UDP-N-acetylglucosamine--N-acetylmuramyl-(pentapeptide) pyrophosphoryl-undecaprenol N-acetylglucosamine transferase</fullName>
        <ecNumber evidence="10">2.4.1.227</ecNumber>
    </recommendedName>
    <alternativeName>
        <fullName evidence="10">Undecaprenyl-PP-MurNAc-pentapeptide-UDPGlcNAc GlcNAc transferase</fullName>
    </alternativeName>
</protein>
<organism evidence="13 14">
    <name type="scientific">Faecalispora sporosphaeroides</name>
    <dbReference type="NCBI Taxonomy" id="1549"/>
    <lineage>
        <taxon>Bacteria</taxon>
        <taxon>Bacillati</taxon>
        <taxon>Bacillota</taxon>
        <taxon>Clostridia</taxon>
        <taxon>Eubacteriales</taxon>
        <taxon>Oscillospiraceae</taxon>
        <taxon>Faecalispora</taxon>
    </lineage>
</organism>
<dbReference type="GO" id="GO:0071555">
    <property type="term" value="P:cell wall organization"/>
    <property type="evidence" value="ECO:0007669"/>
    <property type="project" value="UniProtKB-KW"/>
</dbReference>
<keyword evidence="8 10" id="KW-0131">Cell cycle</keyword>
<keyword evidence="2 10" id="KW-0132">Cell division</keyword>
<keyword evidence="5 10" id="KW-0133">Cell shape</keyword>
<evidence type="ECO:0000259" key="12">
    <source>
        <dbReference type="Pfam" id="PF04101"/>
    </source>
</evidence>
<dbReference type="NCBIfam" id="TIGR01133">
    <property type="entry name" value="murG"/>
    <property type="match status" value="1"/>
</dbReference>
<dbReference type="AlphaFoldDB" id="A0A928KQV1"/>
<dbReference type="SUPFAM" id="SSF53756">
    <property type="entry name" value="UDP-Glycosyltransferase/glycogen phosphorylase"/>
    <property type="match status" value="1"/>
</dbReference>
<evidence type="ECO:0000259" key="11">
    <source>
        <dbReference type="Pfam" id="PF03033"/>
    </source>
</evidence>
<feature type="domain" description="Glycosyl transferase family 28 C-terminal" evidence="12">
    <location>
        <begin position="193"/>
        <end position="360"/>
    </location>
</feature>
<keyword evidence="4 10" id="KW-0808">Transferase</keyword>
<feature type="binding site" evidence="10">
    <location>
        <position position="128"/>
    </location>
    <ligand>
        <name>UDP-N-acetyl-alpha-D-glucosamine</name>
        <dbReference type="ChEBI" id="CHEBI:57705"/>
    </ligand>
</feature>
<dbReference type="Pfam" id="PF04101">
    <property type="entry name" value="Glyco_tran_28_C"/>
    <property type="match status" value="1"/>
</dbReference>
<proteinExistence type="inferred from homology"/>
<dbReference type="PANTHER" id="PTHR21015:SF22">
    <property type="entry name" value="GLYCOSYLTRANSFERASE"/>
    <property type="match status" value="1"/>
</dbReference>
<dbReference type="EC" id="2.4.1.227" evidence="10"/>
<dbReference type="CDD" id="cd03785">
    <property type="entry name" value="GT28_MurG"/>
    <property type="match status" value="1"/>
</dbReference>
<dbReference type="Proteomes" id="UP000754750">
    <property type="component" value="Unassembled WGS sequence"/>
</dbReference>
<keyword evidence="3 10" id="KW-0328">Glycosyltransferase</keyword>
<keyword evidence="7 10" id="KW-0472">Membrane</keyword>
<dbReference type="GO" id="GO:0005886">
    <property type="term" value="C:plasma membrane"/>
    <property type="evidence" value="ECO:0007669"/>
    <property type="project" value="UniProtKB-SubCell"/>
</dbReference>
<dbReference type="GO" id="GO:0050511">
    <property type="term" value="F:undecaprenyldiphospho-muramoylpentapeptide beta-N-acetylglucosaminyltransferase activity"/>
    <property type="evidence" value="ECO:0007669"/>
    <property type="project" value="UniProtKB-UniRule"/>
</dbReference>
<dbReference type="GO" id="GO:0009252">
    <property type="term" value="P:peptidoglycan biosynthetic process"/>
    <property type="evidence" value="ECO:0007669"/>
    <property type="project" value="UniProtKB-UniRule"/>
</dbReference>
<feature type="binding site" evidence="10">
    <location>
        <position position="303"/>
    </location>
    <ligand>
        <name>UDP-N-acetyl-alpha-D-glucosamine</name>
        <dbReference type="ChEBI" id="CHEBI:57705"/>
    </ligand>
</feature>
<evidence type="ECO:0000256" key="2">
    <source>
        <dbReference type="ARBA" id="ARBA00022618"/>
    </source>
</evidence>
<evidence type="ECO:0000256" key="3">
    <source>
        <dbReference type="ARBA" id="ARBA00022676"/>
    </source>
</evidence>
<keyword evidence="1 10" id="KW-1003">Cell membrane</keyword>
<dbReference type="Pfam" id="PF03033">
    <property type="entry name" value="Glyco_transf_28"/>
    <property type="match status" value="1"/>
</dbReference>
<dbReference type="HAMAP" id="MF_00033">
    <property type="entry name" value="MurG"/>
    <property type="match status" value="1"/>
</dbReference>
<gene>
    <name evidence="10 13" type="primary">murG</name>
    <name evidence="13" type="ORF">E7512_05685</name>
</gene>
<dbReference type="InterPro" id="IPR006009">
    <property type="entry name" value="GlcNAc_MurG"/>
</dbReference>
<comment type="function">
    <text evidence="10">Cell wall formation. Catalyzes the transfer of a GlcNAc subunit on undecaprenyl-pyrophosphoryl-MurNAc-pentapeptide (lipid intermediate I) to form undecaprenyl-pyrophosphoryl-MurNAc-(pentapeptide)GlcNAc (lipid intermediate II).</text>
</comment>
<evidence type="ECO:0000256" key="9">
    <source>
        <dbReference type="ARBA" id="ARBA00023316"/>
    </source>
</evidence>
<dbReference type="GO" id="GO:0008360">
    <property type="term" value="P:regulation of cell shape"/>
    <property type="evidence" value="ECO:0007669"/>
    <property type="project" value="UniProtKB-KW"/>
</dbReference>
<evidence type="ECO:0000256" key="7">
    <source>
        <dbReference type="ARBA" id="ARBA00023136"/>
    </source>
</evidence>
<dbReference type="GO" id="GO:0051301">
    <property type="term" value="P:cell division"/>
    <property type="evidence" value="ECO:0007669"/>
    <property type="project" value="UniProtKB-KW"/>
</dbReference>
<evidence type="ECO:0000256" key="4">
    <source>
        <dbReference type="ARBA" id="ARBA00022679"/>
    </source>
</evidence>
<keyword evidence="9 10" id="KW-0961">Cell wall biogenesis/degradation</keyword>
<dbReference type="GO" id="GO:0005975">
    <property type="term" value="P:carbohydrate metabolic process"/>
    <property type="evidence" value="ECO:0007669"/>
    <property type="project" value="InterPro"/>
</dbReference>